<dbReference type="SMART" id="SM00535">
    <property type="entry name" value="RIBOc"/>
    <property type="match status" value="1"/>
</dbReference>
<dbReference type="AlphaFoldDB" id="A0AA35CLA1"/>
<keyword evidence="3 9" id="KW-0698">rRNA processing</keyword>
<keyword evidence="6 9" id="KW-0255">Endonuclease</keyword>
<evidence type="ECO:0000256" key="1">
    <source>
        <dbReference type="ARBA" id="ARBA00000109"/>
    </source>
</evidence>
<evidence type="ECO:0000259" key="11">
    <source>
        <dbReference type="PROSITE" id="PS50137"/>
    </source>
</evidence>
<dbReference type="Pfam" id="PF14622">
    <property type="entry name" value="Ribonucleas_3_3"/>
    <property type="match status" value="1"/>
</dbReference>
<dbReference type="GO" id="GO:0008033">
    <property type="term" value="P:tRNA processing"/>
    <property type="evidence" value="ECO:0007669"/>
    <property type="project" value="UniProtKB-KW"/>
</dbReference>
<feature type="domain" description="DRBM" evidence="11">
    <location>
        <begin position="161"/>
        <end position="230"/>
    </location>
</feature>
<accession>A0AA35CLA1</accession>
<comment type="similarity">
    <text evidence="2">Belongs to the ribonuclease III family.</text>
</comment>
<feature type="binding site" evidence="9">
    <location>
        <position position="123"/>
    </location>
    <ligand>
        <name>Mg(2+)</name>
        <dbReference type="ChEBI" id="CHEBI:18420"/>
    </ligand>
</feature>
<feature type="active site" evidence="9">
    <location>
        <position position="51"/>
    </location>
</feature>
<reference evidence="13" key="1">
    <citation type="submission" date="2022-03" db="EMBL/GenBank/DDBJ databases">
        <title>Complete genome sequence of Caldinitratiruptor microaerophilus.</title>
        <authorList>
            <person name="Mukaiyama R."/>
            <person name="Nishiyama T."/>
            <person name="Ueda K."/>
        </authorList>
    </citation>
    <scope>NUCLEOTIDE SEQUENCE</scope>
    <source>
        <strain evidence="13">JCM 16183</strain>
    </source>
</reference>
<feature type="active site" evidence="9">
    <location>
        <position position="123"/>
    </location>
</feature>
<dbReference type="Proteomes" id="UP001163687">
    <property type="component" value="Chromosome"/>
</dbReference>
<dbReference type="GO" id="GO:0006397">
    <property type="term" value="P:mRNA processing"/>
    <property type="evidence" value="ECO:0007669"/>
    <property type="project" value="UniProtKB-UniRule"/>
</dbReference>
<dbReference type="FunFam" id="3.30.160.20:FF:000007">
    <property type="entry name" value="Double-stranded RNA-binding protein Staufen homolog 1"/>
    <property type="match status" value="1"/>
</dbReference>
<evidence type="ECO:0000256" key="5">
    <source>
        <dbReference type="ARBA" id="ARBA00022722"/>
    </source>
</evidence>
<dbReference type="RefSeq" id="WP_264844620.1">
    <property type="nucleotide sequence ID" value="NZ_AP025628.1"/>
</dbReference>
<dbReference type="PANTHER" id="PTHR11207">
    <property type="entry name" value="RIBONUCLEASE III"/>
    <property type="match status" value="1"/>
</dbReference>
<evidence type="ECO:0000256" key="8">
    <source>
        <dbReference type="ARBA" id="ARBA00022884"/>
    </source>
</evidence>
<dbReference type="PANTHER" id="PTHR11207:SF0">
    <property type="entry name" value="RIBONUCLEASE 3"/>
    <property type="match status" value="1"/>
</dbReference>
<keyword evidence="7 9" id="KW-0378">Hydrolase</keyword>
<dbReference type="Pfam" id="PF00035">
    <property type="entry name" value="dsrm"/>
    <property type="match status" value="1"/>
</dbReference>
<feature type="compositionally biased region" description="Basic and acidic residues" evidence="10">
    <location>
        <begin position="210"/>
        <end position="243"/>
    </location>
</feature>
<keyword evidence="14" id="KW-1185">Reference proteome</keyword>
<keyword evidence="9" id="KW-0963">Cytoplasm</keyword>
<evidence type="ECO:0000256" key="3">
    <source>
        <dbReference type="ARBA" id="ARBA00022552"/>
    </source>
</evidence>
<dbReference type="PROSITE" id="PS50142">
    <property type="entry name" value="RNASE_3_2"/>
    <property type="match status" value="1"/>
</dbReference>
<dbReference type="EC" id="3.1.26.3" evidence="9"/>
<comment type="subunit">
    <text evidence="9">Homodimer.</text>
</comment>
<dbReference type="GO" id="GO:0004525">
    <property type="term" value="F:ribonuclease III activity"/>
    <property type="evidence" value="ECO:0007669"/>
    <property type="project" value="UniProtKB-UniRule"/>
</dbReference>
<keyword evidence="9" id="KW-0479">Metal-binding</keyword>
<dbReference type="Gene3D" id="3.30.160.20">
    <property type="match status" value="1"/>
</dbReference>
<dbReference type="PROSITE" id="PS00517">
    <property type="entry name" value="RNASE_3_1"/>
    <property type="match status" value="1"/>
</dbReference>
<evidence type="ECO:0000313" key="13">
    <source>
        <dbReference type="EMBL" id="BDG60609.1"/>
    </source>
</evidence>
<dbReference type="HAMAP" id="MF_00104">
    <property type="entry name" value="RNase_III"/>
    <property type="match status" value="1"/>
</dbReference>
<keyword evidence="5 9" id="KW-0540">Nuclease</keyword>
<feature type="binding site" evidence="9">
    <location>
        <position position="47"/>
    </location>
    <ligand>
        <name>Mg(2+)</name>
        <dbReference type="ChEBI" id="CHEBI:18420"/>
    </ligand>
</feature>
<dbReference type="InterPro" id="IPR000999">
    <property type="entry name" value="RNase_III_dom"/>
</dbReference>
<sequence>MADEAELVEWAERVLGHRFRQPELLVEALTHPTYAYEVGGPSNQRLEFLGDAVLSLVISRYLYERYPDWPEGTLSRVRAALVSAPTLAASARALGVGQVLQLGKGEERMGGRDRESNLADALEALVAAVYVDGGLQAAADLVVAQLAPQVEAARTGRLHPNHKAQLLEWAQRRTGRPPHYQVVAEEGPTHARRFRVRVFVGGQAAGEGEGSSKRAAEQEAAREALLRLRGRSDGAEPRSDENL</sequence>
<keyword evidence="9" id="KW-0819">tRNA processing</keyword>
<organism evidence="13 14">
    <name type="scientific">Caldinitratiruptor microaerophilus</name>
    <dbReference type="NCBI Taxonomy" id="671077"/>
    <lineage>
        <taxon>Bacteria</taxon>
        <taxon>Bacillati</taxon>
        <taxon>Bacillota</taxon>
        <taxon>Clostridia</taxon>
        <taxon>Eubacteriales</taxon>
        <taxon>Symbiobacteriaceae</taxon>
        <taxon>Caldinitratiruptor</taxon>
    </lineage>
</organism>
<dbReference type="GO" id="GO:0006364">
    <property type="term" value="P:rRNA processing"/>
    <property type="evidence" value="ECO:0007669"/>
    <property type="project" value="UniProtKB-UniRule"/>
</dbReference>
<feature type="binding site" evidence="9">
    <location>
        <position position="120"/>
    </location>
    <ligand>
        <name>Mg(2+)</name>
        <dbReference type="ChEBI" id="CHEBI:18420"/>
    </ligand>
</feature>
<dbReference type="NCBIfam" id="TIGR02191">
    <property type="entry name" value="RNaseIII"/>
    <property type="match status" value="1"/>
</dbReference>
<dbReference type="KEGG" id="cmic:caldi_16990"/>
<evidence type="ECO:0000256" key="6">
    <source>
        <dbReference type="ARBA" id="ARBA00022759"/>
    </source>
</evidence>
<dbReference type="InterPro" id="IPR011907">
    <property type="entry name" value="RNase_III"/>
</dbReference>
<dbReference type="GO" id="GO:0046872">
    <property type="term" value="F:metal ion binding"/>
    <property type="evidence" value="ECO:0007669"/>
    <property type="project" value="UniProtKB-KW"/>
</dbReference>
<gene>
    <name evidence="9 13" type="primary">rnc</name>
    <name evidence="13" type="ORF">caldi_16990</name>
</gene>
<evidence type="ECO:0000259" key="12">
    <source>
        <dbReference type="PROSITE" id="PS50142"/>
    </source>
</evidence>
<evidence type="ECO:0000313" key="14">
    <source>
        <dbReference type="Proteomes" id="UP001163687"/>
    </source>
</evidence>
<proteinExistence type="inferred from homology"/>
<dbReference type="InterPro" id="IPR014720">
    <property type="entry name" value="dsRBD_dom"/>
</dbReference>
<dbReference type="CDD" id="cd00593">
    <property type="entry name" value="RIBOc"/>
    <property type="match status" value="1"/>
</dbReference>
<dbReference type="SUPFAM" id="SSF54768">
    <property type="entry name" value="dsRNA-binding domain-like"/>
    <property type="match status" value="1"/>
</dbReference>
<evidence type="ECO:0000256" key="4">
    <source>
        <dbReference type="ARBA" id="ARBA00022664"/>
    </source>
</evidence>
<feature type="domain" description="RNase III" evidence="12">
    <location>
        <begin position="8"/>
        <end position="134"/>
    </location>
</feature>
<evidence type="ECO:0000256" key="9">
    <source>
        <dbReference type="HAMAP-Rule" id="MF_00104"/>
    </source>
</evidence>
<evidence type="ECO:0000256" key="10">
    <source>
        <dbReference type="SAM" id="MobiDB-lite"/>
    </source>
</evidence>
<keyword evidence="4 9" id="KW-0507">mRNA processing</keyword>
<feature type="region of interest" description="Disordered" evidence="10">
    <location>
        <begin position="204"/>
        <end position="243"/>
    </location>
</feature>
<dbReference type="PROSITE" id="PS50137">
    <property type="entry name" value="DS_RBD"/>
    <property type="match status" value="1"/>
</dbReference>
<comment type="subcellular location">
    <subcellularLocation>
        <location evidence="9">Cytoplasm</location>
    </subcellularLocation>
</comment>
<dbReference type="FunFam" id="1.10.1520.10:FF:000001">
    <property type="entry name" value="Ribonuclease 3"/>
    <property type="match status" value="1"/>
</dbReference>
<keyword evidence="9" id="KW-0699">rRNA-binding</keyword>
<dbReference type="GO" id="GO:0005737">
    <property type="term" value="C:cytoplasm"/>
    <property type="evidence" value="ECO:0007669"/>
    <property type="project" value="UniProtKB-SubCell"/>
</dbReference>
<dbReference type="EMBL" id="AP025628">
    <property type="protein sequence ID" value="BDG60609.1"/>
    <property type="molecule type" value="Genomic_DNA"/>
</dbReference>
<keyword evidence="8 9" id="KW-0694">RNA-binding</keyword>
<dbReference type="SUPFAM" id="SSF69065">
    <property type="entry name" value="RNase III domain-like"/>
    <property type="match status" value="1"/>
</dbReference>
<dbReference type="Gene3D" id="1.10.1520.10">
    <property type="entry name" value="Ribonuclease III domain"/>
    <property type="match status" value="1"/>
</dbReference>
<evidence type="ECO:0000256" key="7">
    <source>
        <dbReference type="ARBA" id="ARBA00022801"/>
    </source>
</evidence>
<comment type="catalytic activity">
    <reaction evidence="1 9">
        <text>Endonucleolytic cleavage to 5'-phosphomonoester.</text>
        <dbReference type="EC" id="3.1.26.3"/>
    </reaction>
</comment>
<dbReference type="SMART" id="SM00358">
    <property type="entry name" value="DSRM"/>
    <property type="match status" value="1"/>
</dbReference>
<dbReference type="GO" id="GO:0010468">
    <property type="term" value="P:regulation of gene expression"/>
    <property type="evidence" value="ECO:0007669"/>
    <property type="project" value="TreeGrafter"/>
</dbReference>
<name>A0AA35CLA1_9FIRM</name>
<comment type="function">
    <text evidence="9">Digests double-stranded RNA. Involved in the processing of primary rRNA transcript to yield the immediate precursors to the large and small rRNAs (23S and 16S). Processes some mRNAs, and tRNAs when they are encoded in the rRNA operon. Processes pre-crRNA and tracrRNA of type II CRISPR loci if present in the organism.</text>
</comment>
<keyword evidence="9" id="KW-0460">Magnesium</keyword>
<dbReference type="GO" id="GO:0019843">
    <property type="term" value="F:rRNA binding"/>
    <property type="evidence" value="ECO:0007669"/>
    <property type="project" value="UniProtKB-KW"/>
</dbReference>
<evidence type="ECO:0000256" key="2">
    <source>
        <dbReference type="ARBA" id="ARBA00010183"/>
    </source>
</evidence>
<comment type="cofactor">
    <cofactor evidence="9">
        <name>Mg(2+)</name>
        <dbReference type="ChEBI" id="CHEBI:18420"/>
    </cofactor>
</comment>
<dbReference type="GO" id="GO:0003725">
    <property type="term" value="F:double-stranded RNA binding"/>
    <property type="evidence" value="ECO:0007669"/>
    <property type="project" value="TreeGrafter"/>
</dbReference>
<protein>
    <recommendedName>
        <fullName evidence="9">Ribonuclease 3</fullName>
        <ecNumber evidence="9">3.1.26.3</ecNumber>
    </recommendedName>
    <alternativeName>
        <fullName evidence="9">Ribonuclease III</fullName>
        <shortName evidence="9">RNase III</shortName>
    </alternativeName>
</protein>
<dbReference type="InterPro" id="IPR036389">
    <property type="entry name" value="RNase_III_sf"/>
</dbReference>